<dbReference type="EMBL" id="JASDAP010000033">
    <property type="protein sequence ID" value="KAK1876156.1"/>
    <property type="molecule type" value="Genomic_DNA"/>
</dbReference>
<evidence type="ECO:0000256" key="2">
    <source>
        <dbReference type="ARBA" id="ARBA00022771"/>
    </source>
</evidence>
<name>A0AAD9ET65_DISEL</name>
<feature type="compositionally biased region" description="Polar residues" evidence="5">
    <location>
        <begin position="61"/>
        <end position="73"/>
    </location>
</feature>
<gene>
    <name evidence="7" type="ORF">KUDE01_015444</name>
</gene>
<accession>A0AAD9ET65</accession>
<evidence type="ECO:0000313" key="8">
    <source>
        <dbReference type="Proteomes" id="UP001228049"/>
    </source>
</evidence>
<dbReference type="Pfam" id="PF02892">
    <property type="entry name" value="zf-BED"/>
    <property type="match status" value="1"/>
</dbReference>
<protein>
    <submittedName>
        <fullName evidence="7">Zinc finger BED domain containing protein 1</fullName>
    </submittedName>
</protein>
<evidence type="ECO:0000256" key="4">
    <source>
        <dbReference type="PROSITE-ProRule" id="PRU00027"/>
    </source>
</evidence>
<keyword evidence="8" id="KW-1185">Reference proteome</keyword>
<feature type="region of interest" description="Disordered" evidence="5">
    <location>
        <begin position="61"/>
        <end position="110"/>
    </location>
</feature>
<dbReference type="PROSITE" id="PS50808">
    <property type="entry name" value="ZF_BED"/>
    <property type="match status" value="1"/>
</dbReference>
<evidence type="ECO:0000313" key="7">
    <source>
        <dbReference type="EMBL" id="KAK1876156.1"/>
    </source>
</evidence>
<evidence type="ECO:0000256" key="1">
    <source>
        <dbReference type="ARBA" id="ARBA00022723"/>
    </source>
</evidence>
<evidence type="ECO:0000256" key="3">
    <source>
        <dbReference type="ARBA" id="ARBA00022833"/>
    </source>
</evidence>
<dbReference type="SUPFAM" id="SSF57667">
    <property type="entry name" value="beta-beta-alpha zinc fingers"/>
    <property type="match status" value="1"/>
</dbReference>
<organism evidence="7 8">
    <name type="scientific">Dissostichus eleginoides</name>
    <name type="common">Patagonian toothfish</name>
    <name type="synonym">Dissostichus amissus</name>
    <dbReference type="NCBI Taxonomy" id="100907"/>
    <lineage>
        <taxon>Eukaryota</taxon>
        <taxon>Metazoa</taxon>
        <taxon>Chordata</taxon>
        <taxon>Craniata</taxon>
        <taxon>Vertebrata</taxon>
        <taxon>Euteleostomi</taxon>
        <taxon>Actinopterygii</taxon>
        <taxon>Neopterygii</taxon>
        <taxon>Teleostei</taxon>
        <taxon>Neoteleostei</taxon>
        <taxon>Acanthomorphata</taxon>
        <taxon>Eupercaria</taxon>
        <taxon>Perciformes</taxon>
        <taxon>Notothenioidei</taxon>
        <taxon>Nototheniidae</taxon>
        <taxon>Dissostichus</taxon>
    </lineage>
</organism>
<dbReference type="SMART" id="SM00614">
    <property type="entry name" value="ZnF_BED"/>
    <property type="match status" value="1"/>
</dbReference>
<keyword evidence="3" id="KW-0862">Zinc</keyword>
<proteinExistence type="predicted"/>
<dbReference type="AlphaFoldDB" id="A0AAD9ET65"/>
<feature type="compositionally biased region" description="Polar residues" evidence="5">
    <location>
        <begin position="100"/>
        <end position="110"/>
    </location>
</feature>
<keyword evidence="1" id="KW-0479">Metal-binding</keyword>
<reference evidence="7" key="1">
    <citation type="submission" date="2023-04" db="EMBL/GenBank/DDBJ databases">
        <title>Chromosome-level genome of Chaenocephalus aceratus.</title>
        <authorList>
            <person name="Park H."/>
        </authorList>
    </citation>
    <scope>NUCLEOTIDE SEQUENCE</scope>
    <source>
        <strain evidence="7">DE</strain>
        <tissue evidence="7">Muscle</tissue>
    </source>
</reference>
<feature type="domain" description="BED-type" evidence="6">
    <location>
        <begin position="24"/>
        <end position="86"/>
    </location>
</feature>
<dbReference type="InterPro" id="IPR036236">
    <property type="entry name" value="Znf_C2H2_sf"/>
</dbReference>
<dbReference type="Proteomes" id="UP001228049">
    <property type="component" value="Unassembled WGS sequence"/>
</dbReference>
<dbReference type="GO" id="GO:0008270">
    <property type="term" value="F:zinc ion binding"/>
    <property type="evidence" value="ECO:0007669"/>
    <property type="project" value="UniProtKB-KW"/>
</dbReference>
<dbReference type="InterPro" id="IPR003656">
    <property type="entry name" value="Znf_BED"/>
</dbReference>
<dbReference type="GO" id="GO:0003677">
    <property type="term" value="F:DNA binding"/>
    <property type="evidence" value="ECO:0007669"/>
    <property type="project" value="InterPro"/>
</dbReference>
<comment type="caution">
    <text evidence="7">The sequence shown here is derived from an EMBL/GenBank/DDBJ whole genome shotgun (WGS) entry which is preliminary data.</text>
</comment>
<sequence length="110" mass="12397">MANGVDERADQLNKNCEIEDAPSTFKAVVWQHFGFPVSRNDKGEKQTDKRQTICKSCRATVANNSGNTSNMRSHLSHHHPEKLRTQQPTVRKKPKPGQLTDRSIWSATSP</sequence>
<evidence type="ECO:0000259" key="6">
    <source>
        <dbReference type="PROSITE" id="PS50808"/>
    </source>
</evidence>
<evidence type="ECO:0000256" key="5">
    <source>
        <dbReference type="SAM" id="MobiDB-lite"/>
    </source>
</evidence>
<keyword evidence="2 4" id="KW-0863">Zinc-finger</keyword>